<dbReference type="Proteomes" id="UP000612362">
    <property type="component" value="Unassembled WGS sequence"/>
</dbReference>
<name>A0A8J3MWK5_9CHLR</name>
<evidence type="ECO:0000313" key="2">
    <source>
        <dbReference type="Proteomes" id="UP000612362"/>
    </source>
</evidence>
<reference evidence="1" key="1">
    <citation type="submission" date="2020-10" db="EMBL/GenBank/DDBJ databases">
        <title>Taxonomic study of unclassified bacteria belonging to the class Ktedonobacteria.</title>
        <authorList>
            <person name="Yabe S."/>
            <person name="Wang C.M."/>
            <person name="Zheng Y."/>
            <person name="Sakai Y."/>
            <person name="Cavaletti L."/>
            <person name="Monciardini P."/>
            <person name="Donadio S."/>
        </authorList>
    </citation>
    <scope>NUCLEOTIDE SEQUENCE</scope>
    <source>
        <strain evidence="1">SOSP1-1</strain>
    </source>
</reference>
<sequence>MSIDLTTAERGYNGWHWNQATITQAYSDSSWFEPGGFVVEVLSQPGNENGNSKLSLFNKSSYFILKWCMVTLIIRCSGQRYLVHVPVCPVA</sequence>
<gene>
    <name evidence="1" type="ORF">KSX_72540</name>
</gene>
<dbReference type="AlphaFoldDB" id="A0A8J3MWK5"/>
<evidence type="ECO:0000313" key="1">
    <source>
        <dbReference type="EMBL" id="GHO49091.1"/>
    </source>
</evidence>
<accession>A0A8J3MWK5</accession>
<comment type="caution">
    <text evidence="1">The sequence shown here is derived from an EMBL/GenBank/DDBJ whole genome shotgun (WGS) entry which is preliminary data.</text>
</comment>
<protein>
    <submittedName>
        <fullName evidence="1">Uncharacterized protein</fullName>
    </submittedName>
</protein>
<proteinExistence type="predicted"/>
<keyword evidence="2" id="KW-1185">Reference proteome</keyword>
<organism evidence="1 2">
    <name type="scientific">Ktedonospora formicarum</name>
    <dbReference type="NCBI Taxonomy" id="2778364"/>
    <lineage>
        <taxon>Bacteria</taxon>
        <taxon>Bacillati</taxon>
        <taxon>Chloroflexota</taxon>
        <taxon>Ktedonobacteria</taxon>
        <taxon>Ktedonobacterales</taxon>
        <taxon>Ktedonobacteraceae</taxon>
        <taxon>Ktedonospora</taxon>
    </lineage>
</organism>
<dbReference type="EMBL" id="BNJF01000004">
    <property type="protein sequence ID" value="GHO49091.1"/>
    <property type="molecule type" value="Genomic_DNA"/>
</dbReference>